<gene>
    <name evidence="1" type="ORF">DHETER_LOCUS4289</name>
</gene>
<feature type="non-terminal residue" evidence="1">
    <location>
        <position position="1"/>
    </location>
</feature>
<reference evidence="1" key="1">
    <citation type="submission" date="2021-06" db="EMBL/GenBank/DDBJ databases">
        <authorList>
            <person name="Kallberg Y."/>
            <person name="Tangrot J."/>
            <person name="Rosling A."/>
        </authorList>
    </citation>
    <scope>NUCLEOTIDE SEQUENCE</scope>
    <source>
        <strain evidence="1">IL203A</strain>
    </source>
</reference>
<keyword evidence="2" id="KW-1185">Reference proteome</keyword>
<evidence type="ECO:0000313" key="1">
    <source>
        <dbReference type="EMBL" id="CAG8529251.1"/>
    </source>
</evidence>
<dbReference type="EMBL" id="CAJVPU010004194">
    <property type="protein sequence ID" value="CAG8529251.1"/>
    <property type="molecule type" value="Genomic_DNA"/>
</dbReference>
<evidence type="ECO:0000313" key="2">
    <source>
        <dbReference type="Proteomes" id="UP000789702"/>
    </source>
</evidence>
<comment type="caution">
    <text evidence="1">The sequence shown here is derived from an EMBL/GenBank/DDBJ whole genome shotgun (WGS) entry which is preliminary data.</text>
</comment>
<proteinExistence type="predicted"/>
<dbReference type="Proteomes" id="UP000789702">
    <property type="component" value="Unassembled WGS sequence"/>
</dbReference>
<organism evidence="1 2">
    <name type="scientific">Dentiscutata heterogama</name>
    <dbReference type="NCBI Taxonomy" id="1316150"/>
    <lineage>
        <taxon>Eukaryota</taxon>
        <taxon>Fungi</taxon>
        <taxon>Fungi incertae sedis</taxon>
        <taxon>Mucoromycota</taxon>
        <taxon>Glomeromycotina</taxon>
        <taxon>Glomeromycetes</taxon>
        <taxon>Diversisporales</taxon>
        <taxon>Gigasporaceae</taxon>
        <taxon>Dentiscutata</taxon>
    </lineage>
</organism>
<protein>
    <submittedName>
        <fullName evidence="1">975_t:CDS:1</fullName>
    </submittedName>
</protein>
<accession>A0ACA9LGD6</accession>
<name>A0ACA9LGD6_9GLOM</name>
<sequence>VKLTGHNVNETSNAAENDSYQLNSDEDMMNNFSGSKDGDRTEGRLLEEQQRPRGKTRGRPCGSSRGSSRGSSHGSSSRGRPCGSSSLKKAIDFIAESWDNVSNTTIQNCWNKTKILPNTNEANVETTDQHTRSDALLENEKIEEIVARLPDESFYAPETAQAISTYLQIIDESIATEELLNDKEITIVHYEEQESSESNLSLEELGFLRKLLREYKCVYEKSKKQTKITSFFNFQDSRFYSQDSPFQDQYSQDQDSHFQDPYYQDTYSQDMYSQGSYSQDSDSQELYSQDSYVQDSFYSQDSYF</sequence>